<feature type="region of interest" description="Disordered" evidence="1">
    <location>
        <begin position="562"/>
        <end position="586"/>
    </location>
</feature>
<protein>
    <submittedName>
        <fullName evidence="2">Uncharacterized protein</fullName>
    </submittedName>
</protein>
<feature type="compositionally biased region" description="Low complexity" evidence="1">
    <location>
        <begin position="73"/>
        <end position="94"/>
    </location>
</feature>
<dbReference type="AlphaFoldDB" id="A0A4P9WAG4"/>
<dbReference type="Proteomes" id="UP000269721">
    <property type="component" value="Unassembled WGS sequence"/>
</dbReference>
<keyword evidence="3" id="KW-1185">Reference proteome</keyword>
<evidence type="ECO:0000313" key="3">
    <source>
        <dbReference type="Proteomes" id="UP000269721"/>
    </source>
</evidence>
<feature type="compositionally biased region" description="Low complexity" evidence="1">
    <location>
        <begin position="348"/>
        <end position="361"/>
    </location>
</feature>
<feature type="compositionally biased region" description="Acidic residues" evidence="1">
    <location>
        <begin position="577"/>
        <end position="586"/>
    </location>
</feature>
<dbReference type="EMBL" id="KZ996647">
    <property type="protein sequence ID" value="RKO88545.1"/>
    <property type="molecule type" value="Genomic_DNA"/>
</dbReference>
<feature type="compositionally biased region" description="Basic and acidic residues" evidence="1">
    <location>
        <begin position="562"/>
        <end position="576"/>
    </location>
</feature>
<proteinExistence type="predicted"/>
<organism evidence="2 3">
    <name type="scientific">Blyttiomyces helicus</name>
    <dbReference type="NCBI Taxonomy" id="388810"/>
    <lineage>
        <taxon>Eukaryota</taxon>
        <taxon>Fungi</taxon>
        <taxon>Fungi incertae sedis</taxon>
        <taxon>Chytridiomycota</taxon>
        <taxon>Chytridiomycota incertae sedis</taxon>
        <taxon>Chytridiomycetes</taxon>
        <taxon>Chytridiomycetes incertae sedis</taxon>
        <taxon>Blyttiomyces</taxon>
    </lineage>
</organism>
<reference evidence="3" key="1">
    <citation type="journal article" date="2018" name="Nat. Microbiol.">
        <title>Leveraging single-cell genomics to expand the fungal tree of life.</title>
        <authorList>
            <person name="Ahrendt S.R."/>
            <person name="Quandt C.A."/>
            <person name="Ciobanu D."/>
            <person name="Clum A."/>
            <person name="Salamov A."/>
            <person name="Andreopoulos B."/>
            <person name="Cheng J.F."/>
            <person name="Woyke T."/>
            <person name="Pelin A."/>
            <person name="Henrissat B."/>
            <person name="Reynolds N.K."/>
            <person name="Benny G.L."/>
            <person name="Smith M.E."/>
            <person name="James T.Y."/>
            <person name="Grigoriev I.V."/>
        </authorList>
    </citation>
    <scope>NUCLEOTIDE SEQUENCE [LARGE SCALE GENOMIC DNA]</scope>
</reference>
<feature type="region of interest" description="Disordered" evidence="1">
    <location>
        <begin position="418"/>
        <end position="449"/>
    </location>
</feature>
<gene>
    <name evidence="2" type="ORF">BDK51DRAFT_39589</name>
</gene>
<accession>A0A4P9WAG4</accession>
<sequence length="586" mass="60705">MDSGASNSWHQFMSGGYTIRDGKLVMGRDLVADVIRNNAVFTKGPLIFAHPTTVSEPPVASKSTAATTDEAYPSLSSTSSSASASATPSPSASPLLSSKVLLFIPPHVLARRPSIPGPVTRMFAAQRDPESRNGGSDAASLVMPSTSAFSERERIHVLASDPDAVVAEDNTGVGSVAVSSVSMTTTFITDKLCAVCSIPHRCASVVRDLVGGLGLGRASPPLPSTASTPPIASVNPTAKIASPNDAEPLVVSPNPVLKFRASLVAPLPADLSHTFSERERIQVLASDPDVGAVEDAGVALVAGSAVSMTMTITDFITDKVYAVISIPLRCASLARGLVIGLGLARTAPSVPSTVTTPPRASVKSKRKDTRSDGAEPLVASPTPILEFRASFFAPPPADLSQVGSSSYRELFGVPGVEEEPYGAGASGSGEKDRPLTSGSNVEEGGAADAVKAQPLSDAEFYASLPRPAATIFRRVDGAWEWTVGASAYAVRMGGWGVNIATLGAAGKVFGLLRRGGGGTDADGAQVEVVSSSSLQLAISGAEEEVEEEEILSAFEQILMRERKGKGPDPDYGRPEVESDVDWPDPD</sequence>
<evidence type="ECO:0000313" key="2">
    <source>
        <dbReference type="EMBL" id="RKO88545.1"/>
    </source>
</evidence>
<evidence type="ECO:0000256" key="1">
    <source>
        <dbReference type="SAM" id="MobiDB-lite"/>
    </source>
</evidence>
<feature type="region of interest" description="Disordered" evidence="1">
    <location>
        <begin position="52"/>
        <end position="94"/>
    </location>
</feature>
<name>A0A4P9WAG4_9FUNG</name>
<feature type="region of interest" description="Disordered" evidence="1">
    <location>
        <begin position="348"/>
        <end position="378"/>
    </location>
</feature>